<sequence>MNPSFTTLSWDQTTLGEDNSKTIAVVRDWLDTLSAEDRLEAWGGLVPSGYSIRYGDGPEPTTTPLFSVHEDPRPRTPPTNSSPSAVQVPRLAPSTTNEESQITSATPSSNSVPEINTPQVEVFKNFRVSIDDPCYKVLPLALKKYNITADWRQYALYIVFEDQERCLGLHEKPLIIFKLLDREGKAPMFMLRKHPAPVEGHTSIINPGEISRSSSPNNLTQVPEVFI</sequence>
<evidence type="ECO:0000259" key="2">
    <source>
        <dbReference type="PROSITE" id="PS50200"/>
    </source>
</evidence>
<feature type="compositionally biased region" description="Polar residues" evidence="1">
    <location>
        <begin position="211"/>
        <end position="221"/>
    </location>
</feature>
<dbReference type="SUPFAM" id="SSF54236">
    <property type="entry name" value="Ubiquitin-like"/>
    <property type="match status" value="1"/>
</dbReference>
<feature type="region of interest" description="Disordered" evidence="1">
    <location>
        <begin position="206"/>
        <end position="227"/>
    </location>
</feature>
<accession>A0ABR3SDZ5</accession>
<dbReference type="PROSITE" id="PS50200">
    <property type="entry name" value="RA"/>
    <property type="match status" value="1"/>
</dbReference>
<comment type="caution">
    <text evidence="3">The sequence shown here is derived from an EMBL/GenBank/DDBJ whole genome shotgun (WGS) entry which is preliminary data.</text>
</comment>
<name>A0ABR3SDZ5_9PEZI</name>
<proteinExistence type="predicted"/>
<dbReference type="Proteomes" id="UP001521116">
    <property type="component" value="Unassembled WGS sequence"/>
</dbReference>
<dbReference type="CDD" id="cd01786">
    <property type="entry name" value="RA_STE50"/>
    <property type="match status" value="1"/>
</dbReference>
<dbReference type="InterPro" id="IPR029071">
    <property type="entry name" value="Ubiquitin-like_domsf"/>
</dbReference>
<evidence type="ECO:0000313" key="3">
    <source>
        <dbReference type="EMBL" id="KAL1618271.1"/>
    </source>
</evidence>
<feature type="region of interest" description="Disordered" evidence="1">
    <location>
        <begin position="54"/>
        <end position="114"/>
    </location>
</feature>
<dbReference type="EMBL" id="JAJVDC020000211">
    <property type="protein sequence ID" value="KAL1618271.1"/>
    <property type="molecule type" value="Genomic_DNA"/>
</dbReference>
<dbReference type="SMART" id="SM00314">
    <property type="entry name" value="RA"/>
    <property type="match status" value="1"/>
</dbReference>
<evidence type="ECO:0000313" key="4">
    <source>
        <dbReference type="Proteomes" id="UP001521116"/>
    </source>
</evidence>
<gene>
    <name evidence="3" type="ORF">SLS56_010601</name>
</gene>
<dbReference type="Gene3D" id="3.10.20.90">
    <property type="entry name" value="Phosphatidylinositol 3-kinase Catalytic Subunit, Chain A, domain 1"/>
    <property type="match status" value="1"/>
</dbReference>
<evidence type="ECO:0000256" key="1">
    <source>
        <dbReference type="SAM" id="MobiDB-lite"/>
    </source>
</evidence>
<protein>
    <recommendedName>
        <fullName evidence="2">Ras-associating domain-containing protein</fullName>
    </recommendedName>
</protein>
<reference evidence="3 4" key="1">
    <citation type="submission" date="2024-02" db="EMBL/GenBank/DDBJ databases">
        <title>De novo assembly and annotation of 12 fungi associated with fruit tree decline syndrome in Ontario, Canada.</title>
        <authorList>
            <person name="Sulman M."/>
            <person name="Ellouze W."/>
            <person name="Ilyukhin E."/>
        </authorList>
    </citation>
    <scope>NUCLEOTIDE SEQUENCE [LARGE SCALE GENOMIC DNA]</scope>
    <source>
        <strain evidence="3 4">M1-105</strain>
    </source>
</reference>
<organism evidence="3 4">
    <name type="scientific">Neofusicoccum ribis</name>
    <dbReference type="NCBI Taxonomy" id="45134"/>
    <lineage>
        <taxon>Eukaryota</taxon>
        <taxon>Fungi</taxon>
        <taxon>Dikarya</taxon>
        <taxon>Ascomycota</taxon>
        <taxon>Pezizomycotina</taxon>
        <taxon>Dothideomycetes</taxon>
        <taxon>Dothideomycetes incertae sedis</taxon>
        <taxon>Botryosphaeriales</taxon>
        <taxon>Botryosphaeriaceae</taxon>
        <taxon>Neofusicoccum</taxon>
    </lineage>
</organism>
<dbReference type="Pfam" id="PF00788">
    <property type="entry name" value="RA"/>
    <property type="match status" value="1"/>
</dbReference>
<feature type="domain" description="Ras-associating" evidence="2">
    <location>
        <begin position="123"/>
        <end position="196"/>
    </location>
</feature>
<feature type="compositionally biased region" description="Polar residues" evidence="1">
    <location>
        <begin position="93"/>
        <end position="114"/>
    </location>
</feature>
<keyword evidence="4" id="KW-1185">Reference proteome</keyword>
<dbReference type="InterPro" id="IPR000159">
    <property type="entry name" value="RA_dom"/>
</dbReference>